<comment type="catalytic activity">
    <reaction evidence="9">
        <text>4-CDP-2-C-methyl-D-erythritol + ATP = 4-CDP-2-C-methyl-D-erythritol 2-phosphate + ADP + H(+)</text>
        <dbReference type="Rhea" id="RHEA:18437"/>
        <dbReference type="ChEBI" id="CHEBI:15378"/>
        <dbReference type="ChEBI" id="CHEBI:30616"/>
        <dbReference type="ChEBI" id="CHEBI:57823"/>
        <dbReference type="ChEBI" id="CHEBI:57919"/>
        <dbReference type="ChEBI" id="CHEBI:456216"/>
        <dbReference type="EC" id="2.7.1.148"/>
    </reaction>
</comment>
<feature type="domain" description="GHMP kinase C-terminal" evidence="11">
    <location>
        <begin position="209"/>
        <end position="276"/>
    </location>
</feature>
<name>A0ABP4VVD4_9ACTN</name>
<keyword evidence="6 9" id="KW-0418">Kinase</keyword>
<comment type="caution">
    <text evidence="12">The sequence shown here is derived from an EMBL/GenBank/DDBJ whole genome shotgun (WGS) entry which is preliminary data.</text>
</comment>
<dbReference type="RefSeq" id="WP_344200622.1">
    <property type="nucleotide sequence ID" value="NZ_BAAAME010000004.1"/>
</dbReference>
<dbReference type="Proteomes" id="UP001501057">
    <property type="component" value="Unassembled WGS sequence"/>
</dbReference>
<dbReference type="SUPFAM" id="SSF54211">
    <property type="entry name" value="Ribosomal protein S5 domain 2-like"/>
    <property type="match status" value="1"/>
</dbReference>
<dbReference type="InterPro" id="IPR006204">
    <property type="entry name" value="GHMP_kinase_N_dom"/>
</dbReference>
<dbReference type="SUPFAM" id="SSF55060">
    <property type="entry name" value="GHMP Kinase, C-terminal domain"/>
    <property type="match status" value="1"/>
</dbReference>
<evidence type="ECO:0000259" key="11">
    <source>
        <dbReference type="Pfam" id="PF08544"/>
    </source>
</evidence>
<dbReference type="InterPro" id="IPR013750">
    <property type="entry name" value="GHMP_kinase_C_dom"/>
</dbReference>
<keyword evidence="13" id="KW-1185">Reference proteome</keyword>
<comment type="function">
    <text evidence="9">Catalyzes the phosphorylation of the position 2 hydroxy group of 4-diphosphocytidyl-2C-methyl-D-erythritol.</text>
</comment>
<dbReference type="HAMAP" id="MF_00061">
    <property type="entry name" value="IspE"/>
    <property type="match status" value="1"/>
</dbReference>
<dbReference type="Pfam" id="PF08544">
    <property type="entry name" value="GHMP_kinases_C"/>
    <property type="match status" value="1"/>
</dbReference>
<dbReference type="InterPro" id="IPR020568">
    <property type="entry name" value="Ribosomal_Su5_D2-typ_SF"/>
</dbReference>
<feature type="active site" evidence="9">
    <location>
        <position position="145"/>
    </location>
</feature>
<keyword evidence="7 9" id="KW-0067">ATP-binding</keyword>
<evidence type="ECO:0000259" key="10">
    <source>
        <dbReference type="Pfam" id="PF00288"/>
    </source>
</evidence>
<dbReference type="Gene3D" id="3.30.230.10">
    <property type="match status" value="1"/>
</dbReference>
<proteinExistence type="inferred from homology"/>
<dbReference type="PANTHER" id="PTHR43527:SF2">
    <property type="entry name" value="4-DIPHOSPHOCYTIDYL-2-C-METHYL-D-ERYTHRITOL KINASE, CHLOROPLASTIC"/>
    <property type="match status" value="1"/>
</dbReference>
<organism evidence="12 13">
    <name type="scientific">Aeromicrobium alkaliterrae</name>
    <dbReference type="NCBI Taxonomy" id="302168"/>
    <lineage>
        <taxon>Bacteria</taxon>
        <taxon>Bacillati</taxon>
        <taxon>Actinomycetota</taxon>
        <taxon>Actinomycetes</taxon>
        <taxon>Propionibacteriales</taxon>
        <taxon>Nocardioidaceae</taxon>
        <taxon>Aeromicrobium</taxon>
    </lineage>
</organism>
<evidence type="ECO:0000313" key="13">
    <source>
        <dbReference type="Proteomes" id="UP001501057"/>
    </source>
</evidence>
<evidence type="ECO:0000256" key="8">
    <source>
        <dbReference type="ARBA" id="ARBA00032554"/>
    </source>
</evidence>
<dbReference type="InterPro" id="IPR004424">
    <property type="entry name" value="IspE"/>
</dbReference>
<evidence type="ECO:0000256" key="5">
    <source>
        <dbReference type="ARBA" id="ARBA00022741"/>
    </source>
</evidence>
<dbReference type="Gene3D" id="3.30.70.890">
    <property type="entry name" value="GHMP kinase, C-terminal domain"/>
    <property type="match status" value="1"/>
</dbReference>
<evidence type="ECO:0000313" key="12">
    <source>
        <dbReference type="EMBL" id="GAA1739127.1"/>
    </source>
</evidence>
<dbReference type="GO" id="GO:0016301">
    <property type="term" value="F:kinase activity"/>
    <property type="evidence" value="ECO:0007669"/>
    <property type="project" value="UniProtKB-KW"/>
</dbReference>
<dbReference type="NCBIfam" id="TIGR00154">
    <property type="entry name" value="ispE"/>
    <property type="match status" value="1"/>
</dbReference>
<evidence type="ECO:0000256" key="3">
    <source>
        <dbReference type="ARBA" id="ARBA00017473"/>
    </source>
</evidence>
<gene>
    <name evidence="9" type="primary">ispE</name>
    <name evidence="12" type="ORF">GCM10009710_19290</name>
</gene>
<feature type="binding site" evidence="9">
    <location>
        <begin position="103"/>
        <end position="113"/>
    </location>
    <ligand>
        <name>ATP</name>
        <dbReference type="ChEBI" id="CHEBI:30616"/>
    </ligand>
</feature>
<feature type="domain" description="GHMP kinase N-terminal" evidence="10">
    <location>
        <begin position="75"/>
        <end position="153"/>
    </location>
</feature>
<accession>A0ABP4VVD4</accession>
<feature type="active site" evidence="9">
    <location>
        <position position="11"/>
    </location>
</feature>
<dbReference type="Pfam" id="PF00288">
    <property type="entry name" value="GHMP_kinases_N"/>
    <property type="match status" value="1"/>
</dbReference>
<evidence type="ECO:0000256" key="4">
    <source>
        <dbReference type="ARBA" id="ARBA00022679"/>
    </source>
</evidence>
<evidence type="ECO:0000256" key="1">
    <source>
        <dbReference type="ARBA" id="ARBA00009684"/>
    </source>
</evidence>
<comment type="similarity">
    <text evidence="1 9">Belongs to the GHMP kinase family. IspE subfamily.</text>
</comment>
<dbReference type="EC" id="2.7.1.148" evidence="2 9"/>
<reference evidence="13" key="1">
    <citation type="journal article" date="2019" name="Int. J. Syst. Evol. Microbiol.">
        <title>The Global Catalogue of Microorganisms (GCM) 10K type strain sequencing project: providing services to taxonomists for standard genome sequencing and annotation.</title>
        <authorList>
            <consortium name="The Broad Institute Genomics Platform"/>
            <consortium name="The Broad Institute Genome Sequencing Center for Infectious Disease"/>
            <person name="Wu L."/>
            <person name="Ma J."/>
        </authorList>
    </citation>
    <scope>NUCLEOTIDE SEQUENCE [LARGE SCALE GENOMIC DNA]</scope>
    <source>
        <strain evidence="13">JCM 13518</strain>
    </source>
</reference>
<keyword evidence="9" id="KW-0414">Isoprene biosynthesis</keyword>
<evidence type="ECO:0000256" key="7">
    <source>
        <dbReference type="ARBA" id="ARBA00022840"/>
    </source>
</evidence>
<dbReference type="InterPro" id="IPR014721">
    <property type="entry name" value="Ribsml_uS5_D2-typ_fold_subgr"/>
</dbReference>
<comment type="pathway">
    <text evidence="9">Isoprenoid biosynthesis; isopentenyl diphosphate biosynthesis via DXP pathway; isopentenyl diphosphate from 1-deoxy-D-xylulose 5-phosphate: step 3/6.</text>
</comment>
<evidence type="ECO:0000256" key="2">
    <source>
        <dbReference type="ARBA" id="ARBA00012052"/>
    </source>
</evidence>
<evidence type="ECO:0000256" key="9">
    <source>
        <dbReference type="HAMAP-Rule" id="MF_00061"/>
    </source>
</evidence>
<evidence type="ECO:0000256" key="6">
    <source>
        <dbReference type="ARBA" id="ARBA00022777"/>
    </source>
</evidence>
<dbReference type="PANTHER" id="PTHR43527">
    <property type="entry name" value="4-DIPHOSPHOCYTIDYL-2-C-METHYL-D-ERYTHRITOL KINASE, CHLOROPLASTIC"/>
    <property type="match status" value="1"/>
</dbReference>
<sequence>MTSTTVRAPAKINLGLSVGPLRDDGFHELATVYMALDLHDTVRVSLRDDDRITVAVHVDADDREESVDVPLDADNLAVRAVERLRTAAGVSTGVDLVIRKVIPVAGGMAGGSADAAAALVGANAELGLGWSREELAEIGADLGSDVPFLLHGGVGIGTGRGEQISPVLSRGRYGFLVVVAREGLSTPQVYAEFDRLEPDPQSPRIAPELMAALRGHDAERLGEHLSNDLEVAALSLRPELDRVLQIGVDAGALAGIVSGSGPTCVFLLEDDADAQVLTTELWSAPGCADVIHTHGPAPGARIIA</sequence>
<dbReference type="InterPro" id="IPR036554">
    <property type="entry name" value="GHMP_kinase_C_sf"/>
</dbReference>
<keyword evidence="5 9" id="KW-0547">Nucleotide-binding</keyword>
<keyword evidence="4 9" id="KW-0808">Transferase</keyword>
<dbReference type="PIRSF" id="PIRSF010376">
    <property type="entry name" value="IspE"/>
    <property type="match status" value="1"/>
</dbReference>
<dbReference type="NCBIfam" id="NF002870">
    <property type="entry name" value="PRK03188.1"/>
    <property type="match status" value="1"/>
</dbReference>
<protein>
    <recommendedName>
        <fullName evidence="3 9">4-diphosphocytidyl-2-C-methyl-D-erythritol kinase</fullName>
        <shortName evidence="9">CMK</shortName>
        <ecNumber evidence="2 9">2.7.1.148</ecNumber>
    </recommendedName>
    <alternativeName>
        <fullName evidence="8 9">4-(cytidine-5'-diphospho)-2-C-methyl-D-erythritol kinase</fullName>
    </alternativeName>
</protein>
<dbReference type="EMBL" id="BAAAME010000004">
    <property type="protein sequence ID" value="GAA1739127.1"/>
    <property type="molecule type" value="Genomic_DNA"/>
</dbReference>